<protein>
    <recommendedName>
        <fullName evidence="3">Bifunctional glucose-6-phosphate/mannose-6-phosphate isomerase C-terminal domain-containing protein</fullName>
    </recommendedName>
</protein>
<proteinExistence type="predicted"/>
<dbReference type="RefSeq" id="WP_005935969.1">
    <property type="nucleotide sequence ID" value="NZ_ATVK01000041.1"/>
</dbReference>
<evidence type="ECO:0000313" key="2">
    <source>
        <dbReference type="Proteomes" id="UP000053405"/>
    </source>
</evidence>
<dbReference type="InterPro" id="IPR046348">
    <property type="entry name" value="SIS_dom_sf"/>
</dbReference>
<dbReference type="Proteomes" id="UP000053405">
    <property type="component" value="Unassembled WGS sequence"/>
</dbReference>
<evidence type="ECO:0008006" key="3">
    <source>
        <dbReference type="Google" id="ProtNLM"/>
    </source>
</evidence>
<gene>
    <name evidence="1" type="ORF">GOHSU_04_00770</name>
</gene>
<dbReference type="OrthoDB" id="4772742at2"/>
<dbReference type="GO" id="GO:1901135">
    <property type="term" value="P:carbohydrate derivative metabolic process"/>
    <property type="evidence" value="ECO:0007669"/>
    <property type="project" value="InterPro"/>
</dbReference>
<accession>L7L856</accession>
<organism evidence="1 2">
    <name type="scientific">Gordonia hirsuta DSM 44140 = NBRC 16056</name>
    <dbReference type="NCBI Taxonomy" id="1121927"/>
    <lineage>
        <taxon>Bacteria</taxon>
        <taxon>Bacillati</taxon>
        <taxon>Actinomycetota</taxon>
        <taxon>Actinomycetes</taxon>
        <taxon>Mycobacteriales</taxon>
        <taxon>Gordoniaceae</taxon>
        <taxon>Gordonia</taxon>
    </lineage>
</organism>
<dbReference type="SUPFAM" id="SSF53697">
    <property type="entry name" value="SIS domain"/>
    <property type="match status" value="1"/>
</dbReference>
<dbReference type="AlphaFoldDB" id="L7L856"/>
<evidence type="ECO:0000313" key="1">
    <source>
        <dbReference type="EMBL" id="GAC56208.1"/>
    </source>
</evidence>
<reference evidence="1 2" key="1">
    <citation type="submission" date="2012-12" db="EMBL/GenBank/DDBJ databases">
        <title>Whole genome shotgun sequence of Gordonia hirsuta NBRC 16056.</title>
        <authorList>
            <person name="Isaki-Nakamura S."/>
            <person name="Hosoyama A."/>
            <person name="Tsuchikane K."/>
            <person name="Katsumata H."/>
            <person name="Baba S."/>
            <person name="Yamazaki S."/>
            <person name="Fujita N."/>
        </authorList>
    </citation>
    <scope>NUCLEOTIDE SEQUENCE [LARGE SCALE GENOMIC DNA]</scope>
    <source>
        <strain evidence="1 2">NBRC 16056</strain>
    </source>
</reference>
<keyword evidence="2" id="KW-1185">Reference proteome</keyword>
<sequence>MPVTIDDLDDSAALSAADQDGLLRSAAMAGAQIRAVAEAQREGVLDALATARPRAVVVVTGSDLLADRAARLAIAVCAADLDVPIVPVPVLPGWIGPLDVVLIAGGDAGDPLLADALSRAALRRCEIVVSAPLEGPLREAAGIGERGGVPLLDLSPRLPVDPRFRFTGLVAAVIAVLTALSSVRLRPSPPGLAELADLLDAEAAADHPGQESFHNQAKLLALRTADHRPVWTGDTPAARVAAAQAAAAFFEIAGLGGAVTEESRAIAALQQSSAAGGVDPLFYDPEFDGPAPADPVRVFLVSTAARSPQVHRRLGDRDVDVLTEQVDAAEQLPALPADAREAFGDTPTDLAAYLIIVVRAQLAAAYCALSGDREMM</sequence>
<name>L7L856_9ACTN</name>
<dbReference type="EMBL" id="BANT01000004">
    <property type="protein sequence ID" value="GAC56208.1"/>
    <property type="molecule type" value="Genomic_DNA"/>
</dbReference>
<dbReference type="STRING" id="1121927.GOHSU_04_00770"/>
<dbReference type="eggNOG" id="COG1737">
    <property type="taxonomic scope" value="Bacteria"/>
</dbReference>
<dbReference type="GO" id="GO:0097367">
    <property type="term" value="F:carbohydrate derivative binding"/>
    <property type="evidence" value="ECO:0007669"/>
    <property type="project" value="InterPro"/>
</dbReference>
<comment type="caution">
    <text evidence="1">The sequence shown here is derived from an EMBL/GenBank/DDBJ whole genome shotgun (WGS) entry which is preliminary data.</text>
</comment>